<name>A0ABT1E5Z6_9FIRM</name>
<sequence length="81" mass="9678">MATTKELEDLIRRIQDRIVSMEKFIEERGLTSEYIKYVEELSAKKEAIKDQVKEVERATKREKDIELPNRNLRQGISLWLK</sequence>
<evidence type="ECO:0000313" key="2">
    <source>
        <dbReference type="Proteomes" id="UP001523566"/>
    </source>
</evidence>
<dbReference type="RefSeq" id="WP_262064789.1">
    <property type="nucleotide sequence ID" value="NZ_JAMXOD010000001.1"/>
</dbReference>
<proteinExistence type="predicted"/>
<reference evidence="1 2" key="1">
    <citation type="journal article" date="2022" name="Genome Biol. Evol.">
        <title>Host diet, physiology and behaviors set the stage for Lachnospiraceae cladogenesis.</title>
        <authorList>
            <person name="Vera-Ponce De Leon A."/>
            <person name="Schneider M."/>
            <person name="Jahnes B.C."/>
            <person name="Sadowski V."/>
            <person name="Camuy-Velez L.A."/>
            <person name="Duan J."/>
            <person name="Sabree Z.L."/>
        </authorList>
    </citation>
    <scope>NUCLEOTIDE SEQUENCE [LARGE SCALE GENOMIC DNA]</scope>
    <source>
        <strain evidence="1 2">PAL113</strain>
    </source>
</reference>
<keyword evidence="2" id="KW-1185">Reference proteome</keyword>
<comment type="caution">
    <text evidence="1">The sequence shown here is derived from an EMBL/GenBank/DDBJ whole genome shotgun (WGS) entry which is preliminary data.</text>
</comment>
<dbReference type="Proteomes" id="UP001523566">
    <property type="component" value="Unassembled WGS sequence"/>
</dbReference>
<evidence type="ECO:0000313" key="1">
    <source>
        <dbReference type="EMBL" id="MCP1101004.1"/>
    </source>
</evidence>
<gene>
    <name evidence="1" type="ORF">NK125_01080</name>
</gene>
<protein>
    <submittedName>
        <fullName evidence="1">Uncharacterized protein</fullName>
    </submittedName>
</protein>
<accession>A0ABT1E5Z6</accession>
<organism evidence="1 2">
    <name type="scientific">Aequitasia blattaphilus</name>
    <dbReference type="NCBI Taxonomy" id="2949332"/>
    <lineage>
        <taxon>Bacteria</taxon>
        <taxon>Bacillati</taxon>
        <taxon>Bacillota</taxon>
        <taxon>Clostridia</taxon>
        <taxon>Lachnospirales</taxon>
        <taxon>Lachnospiraceae</taxon>
        <taxon>Aequitasia</taxon>
    </lineage>
</organism>
<dbReference type="EMBL" id="JAMZFW010000001">
    <property type="protein sequence ID" value="MCP1101004.1"/>
    <property type="molecule type" value="Genomic_DNA"/>
</dbReference>